<keyword evidence="2" id="KW-0808">Transferase</keyword>
<dbReference type="Proteomes" id="UP001152797">
    <property type="component" value="Unassembled WGS sequence"/>
</dbReference>
<reference evidence="13" key="1">
    <citation type="submission" date="2022-10" db="EMBL/GenBank/DDBJ databases">
        <authorList>
            <person name="Chen Y."/>
            <person name="Dougan E. K."/>
            <person name="Chan C."/>
            <person name="Rhodes N."/>
            <person name="Thang M."/>
        </authorList>
    </citation>
    <scope>NUCLEOTIDE SEQUENCE</scope>
</reference>
<gene>
    <name evidence="13" type="ORF">C1SCF055_LOCUS2885</name>
</gene>
<keyword evidence="6" id="KW-0012">Acyltransferase</keyword>
<feature type="transmembrane region" description="Helical" evidence="11">
    <location>
        <begin position="320"/>
        <end position="341"/>
    </location>
</feature>
<protein>
    <recommendedName>
        <fullName evidence="8">Palmitoyltransferase PFA5</fullName>
    </recommendedName>
    <alternativeName>
        <fullName evidence="9">Protein fatty acyltransferase 5</fullName>
    </alternativeName>
</protein>
<comment type="similarity">
    <text evidence="7">Belongs to the DHHC palmitoyltransferase family. PFA5 subfamily.</text>
</comment>
<keyword evidence="4 11" id="KW-1133">Transmembrane helix</keyword>
<dbReference type="GO" id="GO:0005794">
    <property type="term" value="C:Golgi apparatus"/>
    <property type="evidence" value="ECO:0007669"/>
    <property type="project" value="TreeGrafter"/>
</dbReference>
<sequence>METADIDSHRSLAWLWQTVAATCCWAVSDVICDACIRPPAAVEDVDPSPPTPERKSNLRRRRPKPLSDNISEEPAKPLRRVNSPRLRPCTQLVPEVPALDWSLDGAREDLDRLTPEQNALMSGFVALITAAACNLITVPMSLSSTRLALAGVGGFFHFTAYLCTLCAFTSASSTVITPLMQLSALWMLPFSTSAATLGFAPVIRPLHLVAVLLICVGGFLPAADGCLSSVATGKFWQQRAVRFVVLGEFLICCYNVILHQATFAEGNDSDSELATHPLQFFLASRVANGLTCAMLFLAIPFLRQHLWALRKVKRRFFATAFLGECLSMTGVCLVTFSYSGFYEPSVVNAVEGGLQQLFNLLFAVISHRLLGLGRGVEQVPVKCARCGPELQPRKLVHALNAEPALKVKDANNERLLQLRLQTTTMSSFAELQNCIRRWPGTACAVAAVGLAGVGRNVQLVAPYREAYGTKDALVARTRPKSNGGVGPLHTFKVETFTTAVVIEPVIERLLKYQPESSVMLELQTPAECPEFAKSAVAFDTEVGLAERFCGALAALAPATADCGATASCLLAKELMSRHPKAADMQVAGCKVSGASIWAFEPPYHGTIQAIPGEDVLDEEAAQAEMLQKAKAVPLTPLPFEVTEEAPAKIGRIRILRCFGRTVFVGPHWCCSFVMLGVILAIGSSFTSYNRTKGSLLHSVLGLVATLASALSFLACALSSPGILKPSPGSAGGSGHPEQFFASNGKRHCNACDLKQPAGVLHCDYCHVCIIGWDHHCPWMNKCIGEGNLFFFNSFLGVSLSSLGYIVLATMLSNWLSHCQQRLSTQQCCAAMEAITAAMRRHNSNAAVQEAGAAAMSGTAGWAELQAAAATNGAVEEVVGVHAPVCRCLRAFGFRLRCVGRPR</sequence>
<dbReference type="GO" id="GO:0006612">
    <property type="term" value="P:protein targeting to membrane"/>
    <property type="evidence" value="ECO:0007669"/>
    <property type="project" value="TreeGrafter"/>
</dbReference>
<dbReference type="GO" id="GO:0005783">
    <property type="term" value="C:endoplasmic reticulum"/>
    <property type="evidence" value="ECO:0007669"/>
    <property type="project" value="TreeGrafter"/>
</dbReference>
<comment type="subcellular location">
    <subcellularLocation>
        <location evidence="1">Membrane</location>
        <topology evidence="1">Multi-pass membrane protein</topology>
    </subcellularLocation>
</comment>
<evidence type="ECO:0000256" key="10">
    <source>
        <dbReference type="SAM" id="MobiDB-lite"/>
    </source>
</evidence>
<evidence type="ECO:0000313" key="15">
    <source>
        <dbReference type="Proteomes" id="UP001152797"/>
    </source>
</evidence>
<dbReference type="InterPro" id="IPR001594">
    <property type="entry name" value="Palmitoyltrfase_DHHC"/>
</dbReference>
<evidence type="ECO:0000313" key="13">
    <source>
        <dbReference type="EMBL" id="CAI3974488.1"/>
    </source>
</evidence>
<feature type="transmembrane region" description="Helical" evidence="11">
    <location>
        <begin position="209"/>
        <end position="228"/>
    </location>
</feature>
<dbReference type="EMBL" id="CAMXCT010000137">
    <property type="protein sequence ID" value="CAI3974488.1"/>
    <property type="molecule type" value="Genomic_DNA"/>
</dbReference>
<dbReference type="Pfam" id="PF01529">
    <property type="entry name" value="DHHC"/>
    <property type="match status" value="1"/>
</dbReference>
<evidence type="ECO:0000313" key="14">
    <source>
        <dbReference type="EMBL" id="CAL1127863.1"/>
    </source>
</evidence>
<evidence type="ECO:0000256" key="7">
    <source>
        <dbReference type="ARBA" id="ARBA00038298"/>
    </source>
</evidence>
<evidence type="ECO:0000256" key="3">
    <source>
        <dbReference type="ARBA" id="ARBA00022692"/>
    </source>
</evidence>
<evidence type="ECO:0000259" key="12">
    <source>
        <dbReference type="Pfam" id="PF01529"/>
    </source>
</evidence>
<accession>A0A9P1BJC6</accession>
<dbReference type="OrthoDB" id="203525at2759"/>
<feature type="transmembrane region" description="Helical" evidence="11">
    <location>
        <begin position="661"/>
        <end position="683"/>
    </location>
</feature>
<evidence type="ECO:0000256" key="6">
    <source>
        <dbReference type="ARBA" id="ARBA00023315"/>
    </source>
</evidence>
<reference evidence="14" key="2">
    <citation type="submission" date="2024-04" db="EMBL/GenBank/DDBJ databases">
        <authorList>
            <person name="Chen Y."/>
            <person name="Shah S."/>
            <person name="Dougan E. K."/>
            <person name="Thang M."/>
            <person name="Chan C."/>
        </authorList>
    </citation>
    <scope>NUCLEOTIDE SEQUENCE [LARGE SCALE GENOMIC DNA]</scope>
</reference>
<evidence type="ECO:0000256" key="11">
    <source>
        <dbReference type="SAM" id="Phobius"/>
    </source>
</evidence>
<keyword evidence="3 11" id="KW-0812">Transmembrane</keyword>
<feature type="region of interest" description="Disordered" evidence="10">
    <location>
        <begin position="42"/>
        <end position="77"/>
    </location>
</feature>
<evidence type="ECO:0000256" key="2">
    <source>
        <dbReference type="ARBA" id="ARBA00022679"/>
    </source>
</evidence>
<dbReference type="GO" id="GO:0016020">
    <property type="term" value="C:membrane"/>
    <property type="evidence" value="ECO:0007669"/>
    <property type="project" value="UniProtKB-SubCell"/>
</dbReference>
<feature type="transmembrane region" description="Helical" evidence="11">
    <location>
        <begin position="183"/>
        <end position="203"/>
    </location>
</feature>
<keyword evidence="15" id="KW-1185">Reference proteome</keyword>
<proteinExistence type="inferred from homology"/>
<name>A0A9P1BJC6_9DINO</name>
<feature type="domain" description="Palmitoyltransferase DHHC" evidence="12">
    <location>
        <begin position="743"/>
        <end position="820"/>
    </location>
</feature>
<keyword evidence="5 11" id="KW-0472">Membrane</keyword>
<feature type="transmembrane region" description="Helical" evidence="11">
    <location>
        <begin position="789"/>
        <end position="815"/>
    </location>
</feature>
<dbReference type="EMBL" id="CAMXCT020000137">
    <property type="protein sequence ID" value="CAL1127863.1"/>
    <property type="molecule type" value="Genomic_DNA"/>
</dbReference>
<feature type="transmembrane region" description="Helical" evidence="11">
    <location>
        <begin position="278"/>
        <end position="299"/>
    </location>
</feature>
<feature type="transmembrane region" description="Helical" evidence="11">
    <location>
        <begin position="119"/>
        <end position="142"/>
    </location>
</feature>
<dbReference type="PROSITE" id="PS50216">
    <property type="entry name" value="DHHC"/>
    <property type="match status" value="1"/>
</dbReference>
<organism evidence="13">
    <name type="scientific">Cladocopium goreaui</name>
    <dbReference type="NCBI Taxonomy" id="2562237"/>
    <lineage>
        <taxon>Eukaryota</taxon>
        <taxon>Sar</taxon>
        <taxon>Alveolata</taxon>
        <taxon>Dinophyceae</taxon>
        <taxon>Suessiales</taxon>
        <taxon>Symbiodiniaceae</taxon>
        <taxon>Cladocopium</taxon>
    </lineage>
</organism>
<evidence type="ECO:0000256" key="1">
    <source>
        <dbReference type="ARBA" id="ARBA00004141"/>
    </source>
</evidence>
<evidence type="ECO:0000256" key="5">
    <source>
        <dbReference type="ARBA" id="ARBA00023136"/>
    </source>
</evidence>
<feature type="transmembrane region" description="Helical" evidence="11">
    <location>
        <begin position="148"/>
        <end position="171"/>
    </location>
</feature>
<comment type="caution">
    <text evidence="13">The sequence shown here is derived from an EMBL/GenBank/DDBJ whole genome shotgun (WGS) entry which is preliminary data.</text>
</comment>
<feature type="transmembrane region" description="Helical" evidence="11">
    <location>
        <begin position="240"/>
        <end position="258"/>
    </location>
</feature>
<dbReference type="EMBL" id="CAMXCT030000137">
    <property type="protein sequence ID" value="CAL4761800.1"/>
    <property type="molecule type" value="Genomic_DNA"/>
</dbReference>
<dbReference type="PANTHER" id="PTHR22883:SF23">
    <property type="entry name" value="PALMITOYLTRANSFERASE ZDHHC6"/>
    <property type="match status" value="1"/>
</dbReference>
<evidence type="ECO:0000256" key="8">
    <source>
        <dbReference type="ARBA" id="ARBA00039742"/>
    </source>
</evidence>
<dbReference type="AlphaFoldDB" id="A0A9P1BJC6"/>
<dbReference type="GO" id="GO:0019706">
    <property type="term" value="F:protein-cysteine S-palmitoyltransferase activity"/>
    <property type="evidence" value="ECO:0007669"/>
    <property type="project" value="TreeGrafter"/>
</dbReference>
<dbReference type="PANTHER" id="PTHR22883">
    <property type="entry name" value="ZINC FINGER DHHC DOMAIN CONTAINING PROTEIN"/>
    <property type="match status" value="1"/>
</dbReference>
<evidence type="ECO:0000256" key="9">
    <source>
        <dbReference type="ARBA" id="ARBA00041624"/>
    </source>
</evidence>
<evidence type="ECO:0000256" key="4">
    <source>
        <dbReference type="ARBA" id="ARBA00022989"/>
    </source>
</evidence>
<feature type="transmembrane region" description="Helical" evidence="11">
    <location>
        <begin position="695"/>
        <end position="717"/>
    </location>
</feature>
<dbReference type="InterPro" id="IPR039859">
    <property type="entry name" value="PFA4/ZDH16/20/ERF2-like"/>
</dbReference>